<dbReference type="PANTHER" id="PTHR46268">
    <property type="entry name" value="STRESS RESPONSE PROTEIN NHAX"/>
    <property type="match status" value="1"/>
</dbReference>
<dbReference type="SUPFAM" id="SSF52402">
    <property type="entry name" value="Adenine nucleotide alpha hydrolases-like"/>
    <property type="match status" value="2"/>
</dbReference>
<gene>
    <name evidence="3" type="ORF">SLUN_02255</name>
</gene>
<organism evidence="3 4">
    <name type="scientific">Streptomyces lunaelactis</name>
    <dbReference type="NCBI Taxonomy" id="1535768"/>
    <lineage>
        <taxon>Bacteria</taxon>
        <taxon>Bacillati</taxon>
        <taxon>Actinomycetota</taxon>
        <taxon>Actinomycetes</taxon>
        <taxon>Kitasatosporales</taxon>
        <taxon>Streptomycetaceae</taxon>
        <taxon>Streptomyces</taxon>
    </lineage>
</organism>
<dbReference type="EMBL" id="CP026304">
    <property type="protein sequence ID" value="AVZ71233.1"/>
    <property type="molecule type" value="Genomic_DNA"/>
</dbReference>
<dbReference type="GeneID" id="55654099"/>
<feature type="domain" description="UspA" evidence="2">
    <location>
        <begin position="3"/>
        <end position="135"/>
    </location>
</feature>
<protein>
    <submittedName>
        <fullName evidence="3">Stress-inducible protein</fullName>
    </submittedName>
</protein>
<evidence type="ECO:0000313" key="3">
    <source>
        <dbReference type="EMBL" id="AVZ71233.1"/>
    </source>
</evidence>
<dbReference type="Proteomes" id="UP000244201">
    <property type="component" value="Chromosome"/>
</dbReference>
<dbReference type="PANTHER" id="PTHR46268:SF6">
    <property type="entry name" value="UNIVERSAL STRESS PROTEIN UP12"/>
    <property type="match status" value="1"/>
</dbReference>
<dbReference type="AlphaFoldDB" id="A0A2R4SWH2"/>
<dbReference type="RefSeq" id="WP_108146925.1">
    <property type="nucleotide sequence ID" value="NZ_CP026304.1"/>
</dbReference>
<evidence type="ECO:0000313" key="4">
    <source>
        <dbReference type="Proteomes" id="UP000244201"/>
    </source>
</evidence>
<dbReference type="OrthoDB" id="4867015at2"/>
<reference evidence="3 4" key="1">
    <citation type="submission" date="2018-01" db="EMBL/GenBank/DDBJ databases">
        <title>Complete genome sequence of Streptomyces lunaelactis MM109T, a Ferroverdin A producer isolated from cave moonmilk deposits.</title>
        <authorList>
            <person name="Naome A."/>
            <person name="Martinet L."/>
            <person name="Maciejewska M."/>
            <person name="Anderssen S."/>
            <person name="Adam D."/>
            <person name="Tenconi E."/>
            <person name="Deflandre B."/>
            <person name="Arguelles-Arias A."/>
            <person name="Calusinska M."/>
            <person name="Copieters W."/>
            <person name="Karim L."/>
            <person name="Hanikenne M."/>
            <person name="Baurain D."/>
            <person name="van Wezel G."/>
            <person name="Smargiasso N."/>
            <person name="de Pauw E."/>
            <person name="Delfosse P."/>
            <person name="Rigali S."/>
        </authorList>
    </citation>
    <scope>NUCLEOTIDE SEQUENCE [LARGE SCALE GENOMIC DNA]</scope>
    <source>
        <strain evidence="3 4">MM109</strain>
    </source>
</reference>
<sequence>MERHITAGIDGSSESLDAADWAAWEALRRGLPLHLVHAADEPASRTRLPELDAPAERERTALDHAAMRLSYGHPTLTIRPSRISGPPVPALLAAADSAETLVLGSRGYTTFAAFMVGSVALGVTAGASRPVVLVRAGERPEDEHEDTTAGPYRPVVLGLDLDHPCDEVLEYAFYAATIRRAPLHVLHTWMVPLVPSASADDPEEEKARALTAALAPWHHTFPEIQVREQLIHGRAGHHLLMASTNASLMVIGRSIAPGGEHLGITTRSVIHHVLCPVAVVPHA</sequence>
<accession>A0A2R4SWH2</accession>
<dbReference type="KEGG" id="slk:SLUN_02255"/>
<dbReference type="Pfam" id="PF00582">
    <property type="entry name" value="Usp"/>
    <property type="match status" value="2"/>
</dbReference>
<evidence type="ECO:0000259" key="2">
    <source>
        <dbReference type="Pfam" id="PF00582"/>
    </source>
</evidence>
<dbReference type="InterPro" id="IPR006016">
    <property type="entry name" value="UspA"/>
</dbReference>
<dbReference type="InterPro" id="IPR006015">
    <property type="entry name" value="Universal_stress_UspA"/>
</dbReference>
<evidence type="ECO:0000256" key="1">
    <source>
        <dbReference type="ARBA" id="ARBA00008791"/>
    </source>
</evidence>
<keyword evidence="4" id="KW-1185">Reference proteome</keyword>
<dbReference type="InterPro" id="IPR014729">
    <property type="entry name" value="Rossmann-like_a/b/a_fold"/>
</dbReference>
<dbReference type="PRINTS" id="PR01438">
    <property type="entry name" value="UNVRSLSTRESS"/>
</dbReference>
<comment type="similarity">
    <text evidence="1">Belongs to the universal stress protein A family.</text>
</comment>
<proteinExistence type="inferred from homology"/>
<dbReference type="Gene3D" id="3.40.50.620">
    <property type="entry name" value="HUPs"/>
    <property type="match status" value="2"/>
</dbReference>
<name>A0A2R4SWH2_9ACTN</name>
<feature type="domain" description="UspA" evidence="2">
    <location>
        <begin position="152"/>
        <end position="281"/>
    </location>
</feature>